<evidence type="ECO:0000256" key="1">
    <source>
        <dbReference type="ARBA" id="ARBA00009743"/>
    </source>
</evidence>
<dbReference type="AlphaFoldDB" id="A0A3E3INL6"/>
<evidence type="ECO:0000259" key="5">
    <source>
        <dbReference type="Pfam" id="PF17801"/>
    </source>
</evidence>
<name>A0A3E3INL6_9FIRM</name>
<dbReference type="Pfam" id="PF17801">
    <property type="entry name" value="Melibiase_C"/>
    <property type="match status" value="1"/>
</dbReference>
<dbReference type="GO" id="GO:0004553">
    <property type="term" value="F:hydrolase activity, hydrolyzing O-glycosyl compounds"/>
    <property type="evidence" value="ECO:0007669"/>
    <property type="project" value="InterPro"/>
</dbReference>
<dbReference type="InterPro" id="IPR017853">
    <property type="entry name" value="GH"/>
</dbReference>
<evidence type="ECO:0000256" key="2">
    <source>
        <dbReference type="ARBA" id="ARBA00022729"/>
    </source>
</evidence>
<keyword evidence="2" id="KW-0732">Signal</keyword>
<dbReference type="GO" id="GO:0005975">
    <property type="term" value="P:carbohydrate metabolic process"/>
    <property type="evidence" value="ECO:0007669"/>
    <property type="project" value="InterPro"/>
</dbReference>
<organism evidence="6 7">
    <name type="scientific">Eisenbergiella massiliensis</name>
    <dbReference type="NCBI Taxonomy" id="1720294"/>
    <lineage>
        <taxon>Bacteria</taxon>
        <taxon>Bacillati</taxon>
        <taxon>Bacillota</taxon>
        <taxon>Clostridia</taxon>
        <taxon>Lachnospirales</taxon>
        <taxon>Lachnospiraceae</taxon>
        <taxon>Eisenbergiella</taxon>
    </lineage>
</organism>
<evidence type="ECO:0000256" key="4">
    <source>
        <dbReference type="ARBA" id="ARBA00023295"/>
    </source>
</evidence>
<evidence type="ECO:0000256" key="3">
    <source>
        <dbReference type="ARBA" id="ARBA00022801"/>
    </source>
</evidence>
<accession>A0A3E3INL6</accession>
<evidence type="ECO:0000313" key="7">
    <source>
        <dbReference type="Proteomes" id="UP000261166"/>
    </source>
</evidence>
<comment type="similarity">
    <text evidence="1">Belongs to the glycosyl hydrolase 27 family.</text>
</comment>
<evidence type="ECO:0000313" key="6">
    <source>
        <dbReference type="EMBL" id="RGE68511.1"/>
    </source>
</evidence>
<dbReference type="PANTHER" id="PTHR11452">
    <property type="entry name" value="ALPHA-GALACTOSIDASE/ALPHA-N-ACETYLGALACTOSAMINIDASE"/>
    <property type="match status" value="1"/>
</dbReference>
<protein>
    <recommendedName>
        <fullName evidence="5">Alpha galactosidase C-terminal domain-containing protein</fullName>
    </recommendedName>
</protein>
<dbReference type="SUPFAM" id="SSF51445">
    <property type="entry name" value="(Trans)glycosidases"/>
    <property type="match status" value="1"/>
</dbReference>
<dbReference type="Gene3D" id="3.20.20.70">
    <property type="entry name" value="Aldolase class I"/>
    <property type="match status" value="1"/>
</dbReference>
<dbReference type="PANTHER" id="PTHR11452:SF75">
    <property type="entry name" value="ALPHA-GALACTOSIDASE MEL1"/>
    <property type="match status" value="1"/>
</dbReference>
<dbReference type="InterPro" id="IPR041233">
    <property type="entry name" value="Melibiase_C"/>
</dbReference>
<dbReference type="InterPro" id="IPR013785">
    <property type="entry name" value="Aldolase_TIM"/>
</dbReference>
<reference evidence="6 7" key="1">
    <citation type="submission" date="2018-08" db="EMBL/GenBank/DDBJ databases">
        <title>A genome reference for cultivated species of the human gut microbiota.</title>
        <authorList>
            <person name="Zou Y."/>
            <person name="Xue W."/>
            <person name="Luo G."/>
        </authorList>
    </citation>
    <scope>NUCLEOTIDE SEQUENCE [LARGE SCALE GENOMIC DNA]</scope>
    <source>
        <strain evidence="6 7">AF26-4BH</strain>
    </source>
</reference>
<proteinExistence type="inferred from homology"/>
<gene>
    <name evidence="6" type="ORF">DWY69_20005</name>
</gene>
<dbReference type="Proteomes" id="UP000261166">
    <property type="component" value="Unassembled WGS sequence"/>
</dbReference>
<dbReference type="Gene3D" id="2.60.40.1180">
    <property type="entry name" value="Golgi alpha-mannosidase II"/>
    <property type="match status" value="1"/>
</dbReference>
<feature type="domain" description="Alpha galactosidase C-terminal" evidence="5">
    <location>
        <begin position="586"/>
        <end position="650"/>
    </location>
</feature>
<dbReference type="InterPro" id="IPR002241">
    <property type="entry name" value="Glyco_hydro_27"/>
</dbReference>
<keyword evidence="3" id="KW-0378">Hydrolase</keyword>
<dbReference type="RefSeq" id="WP_021634189.1">
    <property type="nucleotide sequence ID" value="NZ_CALBAU010000179.1"/>
</dbReference>
<dbReference type="OrthoDB" id="1031955at2"/>
<keyword evidence="4" id="KW-0326">Glycosidase</keyword>
<dbReference type="InterPro" id="IPR013780">
    <property type="entry name" value="Glyco_hydro_b"/>
</dbReference>
<dbReference type="EMBL" id="QVLU01000020">
    <property type="protein sequence ID" value="RGE68511.1"/>
    <property type="molecule type" value="Genomic_DNA"/>
</dbReference>
<sequence length="653" mass="73704">MNWEGLILDEETGRFTLRFAGGECRDLYAQVKLQDGTCLKTTDMKLHKKRETEVTTEIGSCRRAEFVHEDGGRIQLIQQFDLYEEYMTIRLTANSPDTITTNCMTPVCGHGEQPVLSMEGEEIRFLSAPFDNDKWAKFVDYPVKYSSMSYEFTVIHPKEAASGLVMGSVDHDCWKTGFSAKTDKDGSIVCLEAISGVATEDTRDLDGARHGYLTGREISSARIFLGWFDDFQSGLAVYGKANAAIRPALPWNGPVIFGWNSWAALMGKVSFEKYKEACDFMKSIKDTYQGADGKQYVNYDAAWGRFTNKMRDSVAYAEANGQEPGTYYSPFITHEHQFKQEVPGTNGNYLFEDLLLRDEDGKILPQIDGLYSLDPTHPGTLDYISYETDNIIKWGFRSVKTDFVGHGCREGVFYNKEITTGVQAFNYGMSHFTKCLSEERAGYPIFISLSIAPIMPHGYGHARRISCDAFGSLDQSAYLNNCITYLWWMNDCLYRFNDPDHIVTYKTYDKHSTTLEEGRTRYHTGVICGSLMLTSDDYGIPEARERARTILTNEEINAIARKGESFRPVSGAAGEFAADTFVRKDEDATIAAVFNYSLSDERLVEIPLEKLGLTPGHPYKVKDLWTKKVTEPQSNTLRLTLLPAQSTILKIYQ</sequence>
<dbReference type="SUPFAM" id="SSF51011">
    <property type="entry name" value="Glycosyl hydrolase domain"/>
    <property type="match status" value="1"/>
</dbReference>
<comment type="caution">
    <text evidence="6">The sequence shown here is derived from an EMBL/GenBank/DDBJ whole genome shotgun (WGS) entry which is preliminary data.</text>
</comment>